<sequence length="72" mass="8066">MDESRVDPCHEMSCLVGPQLEIKICTLGTVINRIAYPADYCHLEGAGRQSQPMPIRWMAWESVLMVSDSDSP</sequence>
<protein>
    <submittedName>
        <fullName evidence="1 2">Discoidin domain receptor</fullName>
    </submittedName>
</protein>
<evidence type="ECO:0000313" key="2">
    <source>
        <dbReference type="EnsemblMetazoa" id="CPIJ011074-PA"/>
    </source>
</evidence>
<reference evidence="1" key="1">
    <citation type="submission" date="2007-03" db="EMBL/GenBank/DDBJ databases">
        <title>Annotation of Culex pipiens quinquefasciatus.</title>
        <authorList>
            <consortium name="The Broad Institute Genome Sequencing Platform"/>
            <person name="Atkinson P.W."/>
            <person name="Hemingway J."/>
            <person name="Christensen B.M."/>
            <person name="Higgs S."/>
            <person name="Kodira C."/>
            <person name="Hannick L."/>
            <person name="Megy K."/>
            <person name="O'Leary S."/>
            <person name="Pearson M."/>
            <person name="Haas B.J."/>
            <person name="Mauceli E."/>
            <person name="Wortman J.R."/>
            <person name="Lee N.H."/>
            <person name="Guigo R."/>
            <person name="Stanke M."/>
            <person name="Alvarado L."/>
            <person name="Amedeo P."/>
            <person name="Antoine C.H."/>
            <person name="Arensburger P."/>
            <person name="Bidwell S.L."/>
            <person name="Crawford M."/>
            <person name="Camaro F."/>
            <person name="Devon K."/>
            <person name="Engels R."/>
            <person name="Hammond M."/>
            <person name="Howarth C."/>
            <person name="Koehrsen M."/>
            <person name="Lawson D."/>
            <person name="Montgomery P."/>
            <person name="Nene V."/>
            <person name="Nusbaum C."/>
            <person name="Puiu D."/>
            <person name="Romero-Severson J."/>
            <person name="Severson D.W."/>
            <person name="Shumway M."/>
            <person name="Sisk P."/>
            <person name="Stolte C."/>
            <person name="Zeng Q."/>
            <person name="Eisenstadt E."/>
            <person name="Fraser-Liggett C."/>
            <person name="Strausberg R."/>
            <person name="Galagan J."/>
            <person name="Birren B."/>
            <person name="Collins F.H."/>
        </authorList>
    </citation>
    <scope>NUCLEOTIDE SEQUENCE [LARGE SCALE GENOMIC DNA]</scope>
    <source>
        <strain evidence="1">JHB</strain>
    </source>
</reference>
<dbReference type="Proteomes" id="UP000002320">
    <property type="component" value="Unassembled WGS sequence"/>
</dbReference>
<dbReference type="AlphaFoldDB" id="B0WV33"/>
<reference evidence="2" key="2">
    <citation type="submission" date="2020-05" db="UniProtKB">
        <authorList>
            <consortium name="EnsemblMetazoa"/>
        </authorList>
    </citation>
    <scope>IDENTIFICATION</scope>
    <source>
        <strain evidence="2">JHB</strain>
    </source>
</reference>
<dbReference type="HOGENOM" id="CLU_2724706_0_0_1"/>
<dbReference type="EMBL" id="DS232116">
    <property type="protein sequence ID" value="EDS35362.1"/>
    <property type="molecule type" value="Genomic_DNA"/>
</dbReference>
<evidence type="ECO:0000313" key="1">
    <source>
        <dbReference type="EMBL" id="EDS35362.1"/>
    </source>
</evidence>
<keyword evidence="3" id="KW-1185">Reference proteome</keyword>
<organism>
    <name type="scientific">Culex quinquefasciatus</name>
    <name type="common">Southern house mosquito</name>
    <name type="synonym">Culex pungens</name>
    <dbReference type="NCBI Taxonomy" id="7176"/>
    <lineage>
        <taxon>Eukaryota</taxon>
        <taxon>Metazoa</taxon>
        <taxon>Ecdysozoa</taxon>
        <taxon>Arthropoda</taxon>
        <taxon>Hexapoda</taxon>
        <taxon>Insecta</taxon>
        <taxon>Pterygota</taxon>
        <taxon>Neoptera</taxon>
        <taxon>Endopterygota</taxon>
        <taxon>Diptera</taxon>
        <taxon>Nematocera</taxon>
        <taxon>Culicoidea</taxon>
        <taxon>Culicidae</taxon>
        <taxon>Culicinae</taxon>
        <taxon>Culicini</taxon>
        <taxon>Culex</taxon>
        <taxon>Culex</taxon>
    </lineage>
</organism>
<dbReference type="VEuPathDB" id="VectorBase:CPIJ011074"/>
<dbReference type="EnsemblMetazoa" id="CPIJ011074-RA">
    <property type="protein sequence ID" value="CPIJ011074-PA"/>
    <property type="gene ID" value="CPIJ011074"/>
</dbReference>
<keyword evidence="1" id="KW-0675">Receptor</keyword>
<proteinExistence type="predicted"/>
<gene>
    <name evidence="2" type="primary">6043617</name>
    <name evidence="1" type="ORF">CpipJ_CPIJ011074</name>
</gene>
<dbReference type="OMA" id="CHEMSCL"/>
<dbReference type="KEGG" id="cqu:CpipJ_CPIJ011074"/>
<evidence type="ECO:0000313" key="3">
    <source>
        <dbReference type="Proteomes" id="UP000002320"/>
    </source>
</evidence>
<name>B0WV33_CULQU</name>
<dbReference type="InParanoid" id="B0WV33"/>
<accession>B0WV33</accession>